<dbReference type="AlphaFoldDB" id="A0A5C6EIK7"/>
<keyword evidence="2" id="KW-0732">Signal</keyword>
<feature type="domain" description="Cytochrome C Planctomycete-type" evidence="7">
    <location>
        <begin position="56"/>
        <end position="107"/>
    </location>
</feature>
<dbReference type="Pfam" id="PF07627">
    <property type="entry name" value="PSCyt3"/>
    <property type="match status" value="1"/>
</dbReference>
<evidence type="ECO:0000256" key="2">
    <source>
        <dbReference type="SAM" id="SignalP"/>
    </source>
</evidence>
<name>A0A5C6EIK7_9BACT</name>
<gene>
    <name evidence="9" type="ORF">Poly51_47960</name>
</gene>
<dbReference type="Pfam" id="PF07624">
    <property type="entry name" value="PSD2"/>
    <property type="match status" value="1"/>
</dbReference>
<dbReference type="InterPro" id="IPR013036">
    <property type="entry name" value="DUF1587"/>
</dbReference>
<dbReference type="InterPro" id="IPR013039">
    <property type="entry name" value="DUF1588"/>
</dbReference>
<proteinExistence type="predicted"/>
<feature type="region of interest" description="Disordered" evidence="1">
    <location>
        <begin position="212"/>
        <end position="235"/>
    </location>
</feature>
<evidence type="ECO:0000313" key="9">
    <source>
        <dbReference type="EMBL" id="TWU48892.1"/>
    </source>
</evidence>
<dbReference type="InterPro" id="IPR011478">
    <property type="entry name" value="DUF1585"/>
</dbReference>
<evidence type="ECO:0000256" key="1">
    <source>
        <dbReference type="SAM" id="MobiDB-lite"/>
    </source>
</evidence>
<dbReference type="Pfam" id="PF07626">
    <property type="entry name" value="PSD3"/>
    <property type="match status" value="1"/>
</dbReference>
<feature type="chain" id="PRO_5022968448" evidence="2">
    <location>
        <begin position="39"/>
        <end position="805"/>
    </location>
</feature>
<dbReference type="EMBL" id="SJPW01000006">
    <property type="protein sequence ID" value="TWU48892.1"/>
    <property type="molecule type" value="Genomic_DNA"/>
</dbReference>
<evidence type="ECO:0000259" key="5">
    <source>
        <dbReference type="Pfam" id="PF07627"/>
    </source>
</evidence>
<dbReference type="Pfam" id="PF07635">
    <property type="entry name" value="PSCyt1"/>
    <property type="match status" value="1"/>
</dbReference>
<evidence type="ECO:0000259" key="4">
    <source>
        <dbReference type="Pfam" id="PF07626"/>
    </source>
</evidence>
<dbReference type="InterPro" id="IPR011429">
    <property type="entry name" value="Cyt_c_Planctomycete-type"/>
</dbReference>
<dbReference type="Pfam" id="PF07637">
    <property type="entry name" value="PSD5"/>
    <property type="match status" value="1"/>
</dbReference>
<evidence type="ECO:0000313" key="10">
    <source>
        <dbReference type="Proteomes" id="UP000318288"/>
    </source>
</evidence>
<evidence type="ECO:0000259" key="6">
    <source>
        <dbReference type="Pfam" id="PF07631"/>
    </source>
</evidence>
<dbReference type="InterPro" id="IPR013043">
    <property type="entry name" value="DUF1595"/>
</dbReference>
<protein>
    <submittedName>
        <fullName evidence="9">Planctomycete cytochrome C</fullName>
    </submittedName>
</protein>
<feature type="domain" description="DUF1592" evidence="6">
    <location>
        <begin position="469"/>
        <end position="596"/>
    </location>
</feature>
<evidence type="ECO:0000259" key="3">
    <source>
        <dbReference type="Pfam" id="PF07624"/>
    </source>
</evidence>
<sequence length="805" mass="88642" precursor="true">MVDPFMKTICVRSVMRSFLLAMSCVSLCVASACIVANGADLTPLASQVDAFVAQHCLDCHNSADSVAGLDLESFDFSSATFGKDEFDHRTWEAVLRRTASRQMPPPDGERPSELEYQDATQSMAKLLKQRHQDFPNPGRTESLRRLTRTEYQNVIRDLLSLPIDASTMLPPDESSHGFDNITVGELSPMLMSRYLSAAQSIARSAVGRTDSGPIGTTIRVPADRTQSSHVEGLPLGTRGGTAFDYHFSASGSYEIELRLTRDRDEMVEGLTEPHHIDVLLDDERIHQFAVKPPPGRKDFTHVDSHLRTRIDVVGGTHRVGVTFPSKGTSLAQTKRQPFDASYNRHRHPRSEPALFQVSIVGPLEALPSEGMSDSQARIFQCRPAANATESERFACARQIIGSIARLAYRRPVTDEDLSSPMHFYVEGEREGGFDAGIELALTSVLINPNFLFRIESDPDNAISGEAYRITDVELASRISFFLWSSSPDEELLALAETNQLHEPATLSEQVRRMLMDDRSVSLTTNFAAQWLYLRNLDSITPDLRLFPDFDDNLRQAFRGETESLFRDIVASDRSVMDLIATESAFLNERLAKHYGISGVLGSHFRNVDLPADSIRGGLLRHGSILTVTSYATRTSPTIRGHWILKNILGTAPPPPPANVPNLKEKSTLAATSVRDRLAQHRADPACASCHDLMDPVGFSLENFDAVGRWRDFDGELPIDSAGTLPDGATIGGIDELEAGILARPDMFVTTMTEKLLTFALGRGIEPEIGPTVRAIVGEAAESDYRFSSLISAIVSSDVFTHRSAP</sequence>
<comment type="caution">
    <text evidence="9">The sequence shown here is derived from an EMBL/GenBank/DDBJ whole genome shotgun (WGS) entry which is preliminary data.</text>
</comment>
<feature type="domain" description="DUF1595" evidence="8">
    <location>
        <begin position="395"/>
        <end position="455"/>
    </location>
</feature>
<dbReference type="RefSeq" id="WP_246114702.1">
    <property type="nucleotide sequence ID" value="NZ_SJPW01000006.1"/>
</dbReference>
<feature type="domain" description="DUF1588" evidence="5">
    <location>
        <begin position="615"/>
        <end position="711"/>
    </location>
</feature>
<keyword evidence="10" id="KW-1185">Reference proteome</keyword>
<feature type="domain" description="DUF1587" evidence="4">
    <location>
        <begin position="144"/>
        <end position="206"/>
    </location>
</feature>
<feature type="domain" description="DUF1585" evidence="3">
    <location>
        <begin position="726"/>
        <end position="799"/>
    </location>
</feature>
<dbReference type="Pfam" id="PF07631">
    <property type="entry name" value="PSD4"/>
    <property type="match status" value="1"/>
</dbReference>
<dbReference type="PROSITE" id="PS51257">
    <property type="entry name" value="PROKAR_LIPOPROTEIN"/>
    <property type="match status" value="1"/>
</dbReference>
<dbReference type="Proteomes" id="UP000318288">
    <property type="component" value="Unassembled WGS sequence"/>
</dbReference>
<organism evidence="9 10">
    <name type="scientific">Rubripirellula tenax</name>
    <dbReference type="NCBI Taxonomy" id="2528015"/>
    <lineage>
        <taxon>Bacteria</taxon>
        <taxon>Pseudomonadati</taxon>
        <taxon>Planctomycetota</taxon>
        <taxon>Planctomycetia</taxon>
        <taxon>Pirellulales</taxon>
        <taxon>Pirellulaceae</taxon>
        <taxon>Rubripirellula</taxon>
    </lineage>
</organism>
<dbReference type="InterPro" id="IPR013042">
    <property type="entry name" value="DUF1592"/>
</dbReference>
<evidence type="ECO:0000259" key="8">
    <source>
        <dbReference type="Pfam" id="PF07637"/>
    </source>
</evidence>
<feature type="signal peptide" evidence="2">
    <location>
        <begin position="1"/>
        <end position="38"/>
    </location>
</feature>
<evidence type="ECO:0000259" key="7">
    <source>
        <dbReference type="Pfam" id="PF07635"/>
    </source>
</evidence>
<reference evidence="9 10" key="1">
    <citation type="submission" date="2019-02" db="EMBL/GenBank/DDBJ databases">
        <title>Deep-cultivation of Planctomycetes and their phenomic and genomic characterization uncovers novel biology.</title>
        <authorList>
            <person name="Wiegand S."/>
            <person name="Jogler M."/>
            <person name="Boedeker C."/>
            <person name="Pinto D."/>
            <person name="Vollmers J."/>
            <person name="Rivas-Marin E."/>
            <person name="Kohn T."/>
            <person name="Peeters S.H."/>
            <person name="Heuer A."/>
            <person name="Rast P."/>
            <person name="Oberbeckmann S."/>
            <person name="Bunk B."/>
            <person name="Jeske O."/>
            <person name="Meyerdierks A."/>
            <person name="Storesund J.E."/>
            <person name="Kallscheuer N."/>
            <person name="Luecker S."/>
            <person name="Lage O.M."/>
            <person name="Pohl T."/>
            <person name="Merkel B.J."/>
            <person name="Hornburger P."/>
            <person name="Mueller R.-W."/>
            <person name="Bruemmer F."/>
            <person name="Labrenz M."/>
            <person name="Spormann A.M."/>
            <person name="Op Den Camp H."/>
            <person name="Overmann J."/>
            <person name="Amann R."/>
            <person name="Jetten M.S.M."/>
            <person name="Mascher T."/>
            <person name="Medema M.H."/>
            <person name="Devos D.P."/>
            <person name="Kaster A.-K."/>
            <person name="Ovreas L."/>
            <person name="Rohde M."/>
            <person name="Galperin M.Y."/>
            <person name="Jogler C."/>
        </authorList>
    </citation>
    <scope>NUCLEOTIDE SEQUENCE [LARGE SCALE GENOMIC DNA]</scope>
    <source>
        <strain evidence="9 10">Poly51</strain>
    </source>
</reference>
<accession>A0A5C6EIK7</accession>